<name>A0A9D4YBJ9_PEA</name>
<accession>A0A9D4YBJ9</accession>
<protein>
    <submittedName>
        <fullName evidence="2">Uncharacterized protein</fullName>
    </submittedName>
</protein>
<gene>
    <name evidence="2" type="ORF">KIW84_021398</name>
</gene>
<dbReference type="Proteomes" id="UP001058974">
    <property type="component" value="Chromosome 2"/>
</dbReference>
<evidence type="ECO:0000313" key="3">
    <source>
        <dbReference type="Proteomes" id="UP001058974"/>
    </source>
</evidence>
<dbReference type="Gramene" id="Psat02G0139800-T1">
    <property type="protein sequence ID" value="KAI5434545.1"/>
    <property type="gene ID" value="KIW84_021398"/>
</dbReference>
<proteinExistence type="predicted"/>
<evidence type="ECO:0000313" key="2">
    <source>
        <dbReference type="EMBL" id="KAI5434545.1"/>
    </source>
</evidence>
<dbReference type="AlphaFoldDB" id="A0A9D4YBJ9"/>
<feature type="region of interest" description="Disordered" evidence="1">
    <location>
        <begin position="189"/>
        <end position="219"/>
    </location>
</feature>
<dbReference type="EMBL" id="JAMSHJ010000002">
    <property type="protein sequence ID" value="KAI5434545.1"/>
    <property type="molecule type" value="Genomic_DNA"/>
</dbReference>
<keyword evidence="3" id="KW-1185">Reference proteome</keyword>
<evidence type="ECO:0000256" key="1">
    <source>
        <dbReference type="SAM" id="MobiDB-lite"/>
    </source>
</evidence>
<feature type="compositionally biased region" description="Basic and acidic residues" evidence="1">
    <location>
        <begin position="203"/>
        <end position="212"/>
    </location>
</feature>
<comment type="caution">
    <text evidence="2">The sequence shown here is derived from an EMBL/GenBank/DDBJ whole genome shotgun (WGS) entry which is preliminary data.</text>
</comment>
<reference evidence="2 3" key="1">
    <citation type="journal article" date="2022" name="Nat. Genet.">
        <title>Improved pea reference genome and pan-genome highlight genomic features and evolutionary characteristics.</title>
        <authorList>
            <person name="Yang T."/>
            <person name="Liu R."/>
            <person name="Luo Y."/>
            <person name="Hu S."/>
            <person name="Wang D."/>
            <person name="Wang C."/>
            <person name="Pandey M.K."/>
            <person name="Ge S."/>
            <person name="Xu Q."/>
            <person name="Li N."/>
            <person name="Li G."/>
            <person name="Huang Y."/>
            <person name="Saxena R.K."/>
            <person name="Ji Y."/>
            <person name="Li M."/>
            <person name="Yan X."/>
            <person name="He Y."/>
            <person name="Liu Y."/>
            <person name="Wang X."/>
            <person name="Xiang C."/>
            <person name="Varshney R.K."/>
            <person name="Ding H."/>
            <person name="Gao S."/>
            <person name="Zong X."/>
        </authorList>
    </citation>
    <scope>NUCLEOTIDE SEQUENCE [LARGE SCALE GENOMIC DNA]</scope>
    <source>
        <strain evidence="2 3">cv. Zhongwan 6</strain>
    </source>
</reference>
<organism evidence="2 3">
    <name type="scientific">Pisum sativum</name>
    <name type="common">Garden pea</name>
    <name type="synonym">Lathyrus oleraceus</name>
    <dbReference type="NCBI Taxonomy" id="3888"/>
    <lineage>
        <taxon>Eukaryota</taxon>
        <taxon>Viridiplantae</taxon>
        <taxon>Streptophyta</taxon>
        <taxon>Embryophyta</taxon>
        <taxon>Tracheophyta</taxon>
        <taxon>Spermatophyta</taxon>
        <taxon>Magnoliopsida</taxon>
        <taxon>eudicotyledons</taxon>
        <taxon>Gunneridae</taxon>
        <taxon>Pentapetalae</taxon>
        <taxon>rosids</taxon>
        <taxon>fabids</taxon>
        <taxon>Fabales</taxon>
        <taxon>Fabaceae</taxon>
        <taxon>Papilionoideae</taxon>
        <taxon>50 kb inversion clade</taxon>
        <taxon>NPAAA clade</taxon>
        <taxon>Hologalegina</taxon>
        <taxon>IRL clade</taxon>
        <taxon>Fabeae</taxon>
        <taxon>Lathyrus</taxon>
    </lineage>
</organism>
<sequence>MKLYIVKDNHRPHLPGEAIAFAGLIPNKAIETWSNHKFFQTIPPDQRSNRNVTSEFPKKHNHQECIVGQLNFANLAVQPQVKEGKTLAQNVKSIDPSVKPPIVPKEMISQATLASKIEVQHQTSQPSFDSLKAFTGSIIEHGENLEKSFKRTKFNFIGFRFLTFKTSLQIQNADKINIPYSSASASHFGTERSGIAPSVEKTPSSKDVENDHGSPTIRR</sequence>